<reference evidence="1 2" key="1">
    <citation type="submission" date="2023-05" db="EMBL/GenBank/DDBJ databases">
        <title>Sedimentitalea sp. nov. JM2-8.</title>
        <authorList>
            <person name="Huang J."/>
        </authorList>
    </citation>
    <scope>NUCLEOTIDE SEQUENCE [LARGE SCALE GENOMIC DNA]</scope>
    <source>
        <strain evidence="1 2">JM2-8</strain>
    </source>
</reference>
<dbReference type="Proteomes" id="UP001227126">
    <property type="component" value="Unassembled WGS sequence"/>
</dbReference>
<gene>
    <name evidence="1" type="ORF">QO034_20460</name>
</gene>
<dbReference type="EMBL" id="JASNJE010000038">
    <property type="protein sequence ID" value="MDK3075452.1"/>
    <property type="molecule type" value="Genomic_DNA"/>
</dbReference>
<comment type="caution">
    <text evidence="1">The sequence shown here is derived from an EMBL/GenBank/DDBJ whole genome shotgun (WGS) entry which is preliminary data.</text>
</comment>
<name>A0ABT7FJZ0_9RHOB</name>
<evidence type="ECO:0000313" key="2">
    <source>
        <dbReference type="Proteomes" id="UP001227126"/>
    </source>
</evidence>
<protein>
    <submittedName>
        <fullName evidence="1">Uncharacterized protein</fullName>
    </submittedName>
</protein>
<dbReference type="RefSeq" id="WP_284487379.1">
    <property type="nucleotide sequence ID" value="NZ_JASNJE010000038.1"/>
</dbReference>
<sequence length="58" mass="6346">MAYPRATVKQSDLTKYFKAAQAAGYERPRVVIHPDGRVVIEAVEDEGTAGNPCDVLLK</sequence>
<accession>A0ABT7FJZ0</accession>
<keyword evidence="2" id="KW-1185">Reference proteome</keyword>
<organism evidence="1 2">
    <name type="scientific">Sedimentitalea xiamensis</name>
    <dbReference type="NCBI Taxonomy" id="3050037"/>
    <lineage>
        <taxon>Bacteria</taxon>
        <taxon>Pseudomonadati</taxon>
        <taxon>Pseudomonadota</taxon>
        <taxon>Alphaproteobacteria</taxon>
        <taxon>Rhodobacterales</taxon>
        <taxon>Paracoccaceae</taxon>
        <taxon>Sedimentitalea</taxon>
    </lineage>
</organism>
<proteinExistence type="predicted"/>
<evidence type="ECO:0000313" key="1">
    <source>
        <dbReference type="EMBL" id="MDK3075452.1"/>
    </source>
</evidence>